<dbReference type="EMBL" id="GHWJ01010724">
    <property type="protein sequence ID" value="NOV43461.1"/>
    <property type="molecule type" value="Transcribed_RNA"/>
</dbReference>
<feature type="signal peptide" evidence="1">
    <location>
        <begin position="1"/>
        <end position="18"/>
    </location>
</feature>
<reference evidence="2" key="1">
    <citation type="submission" date="2019-09" db="EMBL/GenBank/DDBJ databases">
        <title>Organ-specific transcriptomic study of the physiology of the cattle tick, Rhipicephalus microplus.</title>
        <authorList>
            <person name="Tirloni L."/>
            <person name="Braz G."/>
            <person name="Gandara A.C.P."/>
            <person name="Sabadin G.A."/>
            <person name="da Silva R.M."/>
            <person name="Guizzo M.G."/>
            <person name="Machado J.A."/>
            <person name="Costa E.P."/>
            <person name="Gomes H.F."/>
            <person name="Moraes J."/>
            <person name="Mota M.B.S."/>
            <person name="Mesquita R.D."/>
            <person name="Alvarenga P.H."/>
            <person name="Alves F."/>
            <person name="Seixas A."/>
            <person name="da Fonseca R.N."/>
            <person name="Fogaca A."/>
            <person name="Logullo C."/>
            <person name="Tanaka A."/>
            <person name="Daffre S."/>
            <person name="Termignoni C."/>
            <person name="Vaz I.S.Jr."/>
            <person name="Oliveira P.L."/>
            <person name="Ribeiro J.M."/>
        </authorList>
    </citation>
    <scope>NUCLEOTIDE SEQUENCE</scope>
    <source>
        <strain evidence="2">Porto Alegre</strain>
    </source>
</reference>
<proteinExistence type="predicted"/>
<accession>A0A6M2DE91</accession>
<keyword evidence="1" id="KW-0732">Signal</keyword>
<feature type="chain" id="PRO_5026930376" evidence="1">
    <location>
        <begin position="19"/>
        <end position="73"/>
    </location>
</feature>
<protein>
    <submittedName>
        <fullName evidence="2">Putative secreted protein</fullName>
    </submittedName>
</protein>
<sequence>MFCFFFFFFCFRRRPCRAAHLLKFELRVYTSNKGSLMWLESVHLKPFIKLELYFRTNISWLNVVKLLYLTVRH</sequence>
<evidence type="ECO:0000313" key="2">
    <source>
        <dbReference type="EMBL" id="NOV43461.1"/>
    </source>
</evidence>
<dbReference type="AlphaFoldDB" id="A0A6M2DE91"/>
<organism evidence="2">
    <name type="scientific">Rhipicephalus microplus</name>
    <name type="common">Cattle tick</name>
    <name type="synonym">Boophilus microplus</name>
    <dbReference type="NCBI Taxonomy" id="6941"/>
    <lineage>
        <taxon>Eukaryota</taxon>
        <taxon>Metazoa</taxon>
        <taxon>Ecdysozoa</taxon>
        <taxon>Arthropoda</taxon>
        <taxon>Chelicerata</taxon>
        <taxon>Arachnida</taxon>
        <taxon>Acari</taxon>
        <taxon>Parasitiformes</taxon>
        <taxon>Ixodida</taxon>
        <taxon>Ixodoidea</taxon>
        <taxon>Ixodidae</taxon>
        <taxon>Rhipicephalinae</taxon>
        <taxon>Rhipicephalus</taxon>
        <taxon>Boophilus</taxon>
    </lineage>
</organism>
<name>A0A6M2DE91_RHIMP</name>
<evidence type="ECO:0000256" key="1">
    <source>
        <dbReference type="SAM" id="SignalP"/>
    </source>
</evidence>